<name>A0AAN8P403_PATCE</name>
<gene>
    <name evidence="1" type="ORF">SNE40_018504</name>
</gene>
<comment type="caution">
    <text evidence="1">The sequence shown here is derived from an EMBL/GenBank/DDBJ whole genome shotgun (WGS) entry which is preliminary data.</text>
</comment>
<dbReference type="PROSITE" id="PS51257">
    <property type="entry name" value="PROKAR_LIPOPROTEIN"/>
    <property type="match status" value="1"/>
</dbReference>
<sequence>MAARPASGGAASISSCAGIPVISAQTKHTPLPEEWTLPHEWSIEKREIFQNWKMDIQKQIANLAGSLESSLSDHPHPTIGNEFNYSDAYVQAEIDTLLQEKERLAGNTLLYGLARVPHPQKQ</sequence>
<accession>A0AAN8P403</accession>
<organism evidence="1 2">
    <name type="scientific">Patella caerulea</name>
    <name type="common">Rayed Mediterranean limpet</name>
    <dbReference type="NCBI Taxonomy" id="87958"/>
    <lineage>
        <taxon>Eukaryota</taxon>
        <taxon>Metazoa</taxon>
        <taxon>Spiralia</taxon>
        <taxon>Lophotrochozoa</taxon>
        <taxon>Mollusca</taxon>
        <taxon>Gastropoda</taxon>
        <taxon>Patellogastropoda</taxon>
        <taxon>Patelloidea</taxon>
        <taxon>Patellidae</taxon>
        <taxon>Patella</taxon>
    </lineage>
</organism>
<protein>
    <submittedName>
        <fullName evidence="1">Uncharacterized protein</fullName>
    </submittedName>
</protein>
<dbReference type="EMBL" id="JAZGQO010000014">
    <property type="protein sequence ID" value="KAK6170007.1"/>
    <property type="molecule type" value="Genomic_DNA"/>
</dbReference>
<evidence type="ECO:0000313" key="1">
    <source>
        <dbReference type="EMBL" id="KAK6170007.1"/>
    </source>
</evidence>
<dbReference type="AlphaFoldDB" id="A0AAN8P403"/>
<keyword evidence="2" id="KW-1185">Reference proteome</keyword>
<evidence type="ECO:0000313" key="2">
    <source>
        <dbReference type="Proteomes" id="UP001347796"/>
    </source>
</evidence>
<reference evidence="1 2" key="1">
    <citation type="submission" date="2024-01" db="EMBL/GenBank/DDBJ databases">
        <title>The genome of the rayed Mediterranean limpet Patella caerulea (Linnaeus, 1758).</title>
        <authorList>
            <person name="Anh-Thu Weber A."/>
            <person name="Halstead-Nussloch G."/>
        </authorList>
    </citation>
    <scope>NUCLEOTIDE SEQUENCE [LARGE SCALE GENOMIC DNA]</scope>
    <source>
        <strain evidence="1">AATW-2023a</strain>
        <tissue evidence="1">Whole specimen</tissue>
    </source>
</reference>
<dbReference type="Proteomes" id="UP001347796">
    <property type="component" value="Unassembled WGS sequence"/>
</dbReference>
<proteinExistence type="predicted"/>